<protein>
    <submittedName>
        <fullName evidence="2">Uncharacterized protein</fullName>
    </submittedName>
</protein>
<dbReference type="Proteomes" id="UP001501758">
    <property type="component" value="Unassembled WGS sequence"/>
</dbReference>
<organism evidence="2 3">
    <name type="scientific">Aquimarina litoralis</name>
    <dbReference type="NCBI Taxonomy" id="584605"/>
    <lineage>
        <taxon>Bacteria</taxon>
        <taxon>Pseudomonadati</taxon>
        <taxon>Bacteroidota</taxon>
        <taxon>Flavobacteriia</taxon>
        <taxon>Flavobacteriales</taxon>
        <taxon>Flavobacteriaceae</taxon>
        <taxon>Aquimarina</taxon>
    </lineage>
</organism>
<name>A0ABP3TP68_9FLAO</name>
<comment type="caution">
    <text evidence="2">The sequence shown here is derived from an EMBL/GenBank/DDBJ whole genome shotgun (WGS) entry which is preliminary data.</text>
</comment>
<keyword evidence="3" id="KW-1185">Reference proteome</keyword>
<proteinExistence type="predicted"/>
<reference evidence="3" key="1">
    <citation type="journal article" date="2019" name="Int. J. Syst. Evol. Microbiol.">
        <title>The Global Catalogue of Microorganisms (GCM) 10K type strain sequencing project: providing services to taxonomists for standard genome sequencing and annotation.</title>
        <authorList>
            <consortium name="The Broad Institute Genomics Platform"/>
            <consortium name="The Broad Institute Genome Sequencing Center for Infectious Disease"/>
            <person name="Wu L."/>
            <person name="Ma J."/>
        </authorList>
    </citation>
    <scope>NUCLEOTIDE SEQUENCE [LARGE SCALE GENOMIC DNA]</scope>
    <source>
        <strain evidence="3">JCM 15974</strain>
    </source>
</reference>
<accession>A0ABP3TP68</accession>
<feature type="region of interest" description="Disordered" evidence="1">
    <location>
        <begin position="51"/>
        <end position="74"/>
    </location>
</feature>
<evidence type="ECO:0000313" key="3">
    <source>
        <dbReference type="Proteomes" id="UP001501758"/>
    </source>
</evidence>
<dbReference type="EMBL" id="BAAAGE010000001">
    <property type="protein sequence ID" value="GAA0714385.1"/>
    <property type="molecule type" value="Genomic_DNA"/>
</dbReference>
<feature type="compositionally biased region" description="Polar residues" evidence="1">
    <location>
        <begin position="55"/>
        <end position="68"/>
    </location>
</feature>
<evidence type="ECO:0000256" key="1">
    <source>
        <dbReference type="SAM" id="MobiDB-lite"/>
    </source>
</evidence>
<sequence>MDTLAIKPSLIMDAELFKAIDKLTKKEIINPKSKKSNNFLTEEASSFTKRKIKGNKSNETDLCNTSNPYERLSV</sequence>
<gene>
    <name evidence="2" type="ORF">GCM10009430_07510</name>
</gene>
<evidence type="ECO:0000313" key="2">
    <source>
        <dbReference type="EMBL" id="GAA0714385.1"/>
    </source>
</evidence>